<dbReference type="GO" id="GO:0009313">
    <property type="term" value="P:oligosaccharide catabolic process"/>
    <property type="evidence" value="ECO:0007669"/>
    <property type="project" value="TreeGrafter"/>
</dbReference>
<feature type="domain" description="Sialidase" evidence="5">
    <location>
        <begin position="125"/>
        <end position="353"/>
    </location>
</feature>
<dbReference type="SUPFAM" id="SSF50939">
    <property type="entry name" value="Sialidases"/>
    <property type="match status" value="1"/>
</dbReference>
<name>A0A851GB16_9BACT</name>
<comment type="similarity">
    <text evidence="2">Belongs to the glycosyl hydrolase 33 family.</text>
</comment>
<dbReference type="EMBL" id="JACBAZ010000001">
    <property type="protein sequence ID" value="NWK54152.1"/>
    <property type="molecule type" value="Genomic_DNA"/>
</dbReference>
<dbReference type="GO" id="GO:0004308">
    <property type="term" value="F:exo-alpha-sialidase activity"/>
    <property type="evidence" value="ECO:0007669"/>
    <property type="project" value="UniProtKB-EC"/>
</dbReference>
<dbReference type="Gene3D" id="2.120.10.10">
    <property type="match status" value="1"/>
</dbReference>
<dbReference type="PANTHER" id="PTHR10628">
    <property type="entry name" value="SIALIDASE"/>
    <property type="match status" value="1"/>
</dbReference>
<evidence type="ECO:0000256" key="3">
    <source>
        <dbReference type="ARBA" id="ARBA00012733"/>
    </source>
</evidence>
<protein>
    <recommendedName>
        <fullName evidence="3">exo-alpha-sialidase</fullName>
        <ecNumber evidence="3">3.2.1.18</ecNumber>
    </recommendedName>
</protein>
<reference evidence="6 7" key="1">
    <citation type="submission" date="2020-07" db="EMBL/GenBank/DDBJ databases">
        <title>Roseicoccus Jingziensis gen. nov., sp. nov., isolated from coastal seawater.</title>
        <authorList>
            <person name="Feng X."/>
        </authorList>
    </citation>
    <scope>NUCLEOTIDE SEQUENCE [LARGE SCALE GENOMIC DNA]</scope>
    <source>
        <strain evidence="6 7">N1E253</strain>
    </source>
</reference>
<feature type="chain" id="PRO_5032274233" description="exo-alpha-sialidase" evidence="4">
    <location>
        <begin position="25"/>
        <end position="371"/>
    </location>
</feature>
<keyword evidence="4" id="KW-0732">Signal</keyword>
<dbReference type="Pfam" id="PF13088">
    <property type="entry name" value="BNR_2"/>
    <property type="match status" value="1"/>
</dbReference>
<dbReference type="InterPro" id="IPR011040">
    <property type="entry name" value="Sialidase"/>
</dbReference>
<evidence type="ECO:0000313" key="6">
    <source>
        <dbReference type="EMBL" id="NWK54152.1"/>
    </source>
</evidence>
<dbReference type="EC" id="3.2.1.18" evidence="3"/>
<evidence type="ECO:0000256" key="2">
    <source>
        <dbReference type="ARBA" id="ARBA00009348"/>
    </source>
</evidence>
<accession>A0A851GB16</accession>
<dbReference type="GO" id="GO:0016020">
    <property type="term" value="C:membrane"/>
    <property type="evidence" value="ECO:0007669"/>
    <property type="project" value="TreeGrafter"/>
</dbReference>
<dbReference type="PANTHER" id="PTHR10628:SF30">
    <property type="entry name" value="EXO-ALPHA-SIALIDASE"/>
    <property type="match status" value="1"/>
</dbReference>
<dbReference type="RefSeq" id="WP_178930695.1">
    <property type="nucleotide sequence ID" value="NZ_JACBAZ010000001.1"/>
</dbReference>
<dbReference type="AlphaFoldDB" id="A0A851GB16"/>
<comment type="caution">
    <text evidence="6">The sequence shown here is derived from an EMBL/GenBank/DDBJ whole genome shotgun (WGS) entry which is preliminary data.</text>
</comment>
<dbReference type="InterPro" id="IPR036278">
    <property type="entry name" value="Sialidase_sf"/>
</dbReference>
<organism evidence="6 7">
    <name type="scientific">Oceaniferula marina</name>
    <dbReference type="NCBI Taxonomy" id="2748318"/>
    <lineage>
        <taxon>Bacteria</taxon>
        <taxon>Pseudomonadati</taxon>
        <taxon>Verrucomicrobiota</taxon>
        <taxon>Verrucomicrobiia</taxon>
        <taxon>Verrucomicrobiales</taxon>
        <taxon>Verrucomicrobiaceae</taxon>
        <taxon>Oceaniferula</taxon>
    </lineage>
</organism>
<keyword evidence="7" id="KW-1185">Reference proteome</keyword>
<evidence type="ECO:0000256" key="4">
    <source>
        <dbReference type="SAM" id="SignalP"/>
    </source>
</evidence>
<comment type="catalytic activity">
    <reaction evidence="1">
        <text>Hydrolysis of alpha-(2-&gt;3)-, alpha-(2-&gt;6)-, alpha-(2-&gt;8)- glycosidic linkages of terminal sialic acid residues in oligosaccharides, glycoproteins, glycolipids, colominic acid and synthetic substrates.</text>
        <dbReference type="EC" id="3.2.1.18"/>
    </reaction>
</comment>
<dbReference type="GO" id="GO:0006689">
    <property type="term" value="P:ganglioside catabolic process"/>
    <property type="evidence" value="ECO:0007669"/>
    <property type="project" value="TreeGrafter"/>
</dbReference>
<feature type="signal peptide" evidence="4">
    <location>
        <begin position="1"/>
        <end position="24"/>
    </location>
</feature>
<evidence type="ECO:0000256" key="1">
    <source>
        <dbReference type="ARBA" id="ARBA00000427"/>
    </source>
</evidence>
<evidence type="ECO:0000259" key="5">
    <source>
        <dbReference type="Pfam" id="PF13088"/>
    </source>
</evidence>
<sequence>MMKMNRKSIFLISAVGALLSGAQASETTSIELEKTLFVRGKLEVMEPGGEGKKKIVKEHKDQWGVKRYRIPHLTLTPSGELVVAIVGRCSVGGDHGKSTTFFAVSKDEGKSWNYIRHNTDYENKESRPKTDFPLTERTQETQVVWYPAMKKYVATYLTKNAAWFTTSKDLKVWTAPTKVRFQGDENCKFWPSPASLQVDQDGSLMFAITGDETIDGNKQRFARILWTKDLKTFESSPSMPCKGNETAVCPVGDGKYFVTTRISPKRLNMTYDRKSQKWSKPVPFPQPAHWRCEVDVINAKGVLYMTTPTKGRSRGTLYRSHDKGSTWGKVALLTEGAFAYSSLVLLNDSTLGIVAERENGDIVFQKVSIKK</sequence>
<gene>
    <name evidence="6" type="ORF">HW115_00900</name>
</gene>
<dbReference type="CDD" id="cd15482">
    <property type="entry name" value="Sialidase_non-viral"/>
    <property type="match status" value="1"/>
</dbReference>
<proteinExistence type="inferred from homology"/>
<dbReference type="GO" id="GO:0005737">
    <property type="term" value="C:cytoplasm"/>
    <property type="evidence" value="ECO:0007669"/>
    <property type="project" value="TreeGrafter"/>
</dbReference>
<dbReference type="InterPro" id="IPR026856">
    <property type="entry name" value="Sialidase_fam"/>
</dbReference>
<dbReference type="Proteomes" id="UP000557872">
    <property type="component" value="Unassembled WGS sequence"/>
</dbReference>
<evidence type="ECO:0000313" key="7">
    <source>
        <dbReference type="Proteomes" id="UP000557872"/>
    </source>
</evidence>